<dbReference type="SMART" id="SM00267">
    <property type="entry name" value="GGDEF"/>
    <property type="match status" value="1"/>
</dbReference>
<name>A0ABY1QPL3_9BACT</name>
<keyword evidence="6" id="KW-1185">Reference proteome</keyword>
<dbReference type="Gene3D" id="3.20.20.450">
    <property type="entry name" value="EAL domain"/>
    <property type="match status" value="1"/>
</dbReference>
<accession>A0ABY1QPL3</accession>
<protein>
    <submittedName>
        <fullName evidence="5">Response regulator receiver modulated diguanylate cyclase/phosphodiesterase</fullName>
    </submittedName>
</protein>
<dbReference type="InterPro" id="IPR001789">
    <property type="entry name" value="Sig_transdc_resp-reg_receiver"/>
</dbReference>
<dbReference type="InterPro" id="IPR001633">
    <property type="entry name" value="EAL_dom"/>
</dbReference>
<dbReference type="CDD" id="cd01949">
    <property type="entry name" value="GGDEF"/>
    <property type="match status" value="1"/>
</dbReference>
<evidence type="ECO:0000259" key="2">
    <source>
        <dbReference type="PROSITE" id="PS50110"/>
    </source>
</evidence>
<comment type="caution">
    <text evidence="5">The sequence shown here is derived from an EMBL/GenBank/DDBJ whole genome shotgun (WGS) entry which is preliminary data.</text>
</comment>
<dbReference type="Pfam" id="PF00072">
    <property type="entry name" value="Response_reg"/>
    <property type="match status" value="1"/>
</dbReference>
<dbReference type="SUPFAM" id="SSF55073">
    <property type="entry name" value="Nucleotide cyclase"/>
    <property type="match status" value="1"/>
</dbReference>
<dbReference type="CDD" id="cd01948">
    <property type="entry name" value="EAL"/>
    <property type="match status" value="1"/>
</dbReference>
<proteinExistence type="predicted"/>
<dbReference type="Gene3D" id="3.40.50.2300">
    <property type="match status" value="1"/>
</dbReference>
<feature type="modified residue" description="4-aspartylphosphate" evidence="1">
    <location>
        <position position="87"/>
    </location>
</feature>
<evidence type="ECO:0000313" key="6">
    <source>
        <dbReference type="Proteomes" id="UP001158067"/>
    </source>
</evidence>
<evidence type="ECO:0000259" key="3">
    <source>
        <dbReference type="PROSITE" id="PS50883"/>
    </source>
</evidence>
<dbReference type="PROSITE" id="PS50883">
    <property type="entry name" value="EAL"/>
    <property type="match status" value="1"/>
</dbReference>
<dbReference type="PROSITE" id="PS50887">
    <property type="entry name" value="GGDEF"/>
    <property type="match status" value="1"/>
</dbReference>
<gene>
    <name evidence="5" type="ORF">SAMN06265222_11970</name>
</gene>
<dbReference type="InterPro" id="IPR052155">
    <property type="entry name" value="Biofilm_reg_signaling"/>
</dbReference>
<evidence type="ECO:0000256" key="1">
    <source>
        <dbReference type="PROSITE-ProRule" id="PRU00169"/>
    </source>
</evidence>
<dbReference type="PROSITE" id="PS50110">
    <property type="entry name" value="RESPONSE_REGULATORY"/>
    <property type="match status" value="1"/>
</dbReference>
<feature type="domain" description="Response regulatory" evidence="2">
    <location>
        <begin position="11"/>
        <end position="156"/>
    </location>
</feature>
<dbReference type="SUPFAM" id="SSF141868">
    <property type="entry name" value="EAL domain-like"/>
    <property type="match status" value="1"/>
</dbReference>
<feature type="domain" description="GGDEF" evidence="4">
    <location>
        <begin position="217"/>
        <end position="350"/>
    </location>
</feature>
<feature type="domain" description="EAL" evidence="3">
    <location>
        <begin position="359"/>
        <end position="608"/>
    </location>
</feature>
<dbReference type="PANTHER" id="PTHR44757">
    <property type="entry name" value="DIGUANYLATE CYCLASE DGCP"/>
    <property type="match status" value="1"/>
</dbReference>
<dbReference type="Pfam" id="PF00563">
    <property type="entry name" value="EAL"/>
    <property type="match status" value="1"/>
</dbReference>
<dbReference type="SUPFAM" id="SSF52172">
    <property type="entry name" value="CheY-like"/>
    <property type="match status" value="1"/>
</dbReference>
<dbReference type="InterPro" id="IPR043128">
    <property type="entry name" value="Rev_trsase/Diguanyl_cyclase"/>
</dbReference>
<evidence type="ECO:0000259" key="4">
    <source>
        <dbReference type="PROSITE" id="PS50887"/>
    </source>
</evidence>
<dbReference type="InterPro" id="IPR000160">
    <property type="entry name" value="GGDEF_dom"/>
</dbReference>
<dbReference type="Proteomes" id="UP001158067">
    <property type="component" value="Unassembled WGS sequence"/>
</dbReference>
<dbReference type="NCBIfam" id="TIGR00254">
    <property type="entry name" value="GGDEF"/>
    <property type="match status" value="1"/>
</dbReference>
<organism evidence="5 6">
    <name type="scientific">Neorhodopirellula lusitana</name>
    <dbReference type="NCBI Taxonomy" id="445327"/>
    <lineage>
        <taxon>Bacteria</taxon>
        <taxon>Pseudomonadati</taxon>
        <taxon>Planctomycetota</taxon>
        <taxon>Planctomycetia</taxon>
        <taxon>Pirellulales</taxon>
        <taxon>Pirellulaceae</taxon>
        <taxon>Neorhodopirellula</taxon>
    </lineage>
</organism>
<dbReference type="Pfam" id="PF00990">
    <property type="entry name" value="GGDEF"/>
    <property type="match status" value="1"/>
</dbReference>
<sequence length="615" mass="67541">MSTLTEPKSHRVLIVDDNPSIHTDFRKIFTPGVDALPSIDDFDLEPDAIEATSQGLRFDSAHQGLDAVAMVSQAIEQGDQYSLAFVDMRMPPGIDGLQTICELWKIDPQLQIVICTAYSDHSWEDAVAVLGHTENLLILKKPFDDAEVLQIVVALTCKWDSARAASMKQRELEDLVRVRTAELEQVAMHDGLTGLANRTKFNDRLRQSLEKDQSSINPPAVLLIDLDNFKLINDTLGHPAGDELIRIVGQRLSSVVGTSGLVARIGGDEFAVVLDSEPTPRSIEGVADGIQTAVAESVLLDGIPFNVTASIGICALADNDWDADDLVRHADIAMYRAKAEGRDCARSFSKGMDQKLLQRRTMEASLRSALANNEFVLHFQPLLTPDTSEICAFEALIRWQHPERGLVPPLDFIPLAEETGLIRNIGDWVLIAACQEARNWPDHVRVAVNVSAVQFQGGTLPASVAKALEESGIAGDRLEIEITESVLMRESLDALDQLHALRALGVRIALDDFGTGYSSLSYLQRFPFDKLKMDRTFVQNLNQTDAMAIVSTIASLGKCLGLATTAEGIETKQQLQCVVEQGFTEVQGFYYGRPIPPGEIQATHFKKSNVMAMEQ</sequence>
<dbReference type="PANTHER" id="PTHR44757:SF2">
    <property type="entry name" value="BIOFILM ARCHITECTURE MAINTENANCE PROTEIN MBAA"/>
    <property type="match status" value="1"/>
</dbReference>
<evidence type="ECO:0000313" key="5">
    <source>
        <dbReference type="EMBL" id="SMP75548.1"/>
    </source>
</evidence>
<dbReference type="SMART" id="SM00052">
    <property type="entry name" value="EAL"/>
    <property type="match status" value="1"/>
</dbReference>
<dbReference type="InterPro" id="IPR011006">
    <property type="entry name" value="CheY-like_superfamily"/>
</dbReference>
<reference evidence="5 6" key="1">
    <citation type="submission" date="2017-05" db="EMBL/GenBank/DDBJ databases">
        <authorList>
            <person name="Varghese N."/>
            <person name="Submissions S."/>
        </authorList>
    </citation>
    <scope>NUCLEOTIDE SEQUENCE [LARGE SCALE GENOMIC DNA]</scope>
    <source>
        <strain evidence="5 6">DSM 25457</strain>
    </source>
</reference>
<dbReference type="InterPro" id="IPR029787">
    <property type="entry name" value="Nucleotide_cyclase"/>
</dbReference>
<dbReference type="RefSeq" id="WP_283435080.1">
    <property type="nucleotide sequence ID" value="NZ_FXUG01000019.1"/>
</dbReference>
<dbReference type="EMBL" id="FXUG01000019">
    <property type="protein sequence ID" value="SMP75548.1"/>
    <property type="molecule type" value="Genomic_DNA"/>
</dbReference>
<keyword evidence="1" id="KW-0597">Phosphoprotein</keyword>
<dbReference type="InterPro" id="IPR035919">
    <property type="entry name" value="EAL_sf"/>
</dbReference>
<dbReference type="Gene3D" id="3.30.70.270">
    <property type="match status" value="1"/>
</dbReference>